<organism evidence="4">
    <name type="scientific">Gongylonema pulchrum</name>
    <dbReference type="NCBI Taxonomy" id="637853"/>
    <lineage>
        <taxon>Eukaryota</taxon>
        <taxon>Metazoa</taxon>
        <taxon>Ecdysozoa</taxon>
        <taxon>Nematoda</taxon>
        <taxon>Chromadorea</taxon>
        <taxon>Rhabditida</taxon>
        <taxon>Spirurina</taxon>
        <taxon>Spiruromorpha</taxon>
        <taxon>Spiruroidea</taxon>
        <taxon>Gongylonematidae</taxon>
        <taxon>Gongylonema</taxon>
    </lineage>
</organism>
<feature type="region of interest" description="Disordered" evidence="1">
    <location>
        <begin position="19"/>
        <end position="42"/>
    </location>
</feature>
<name>A0A183E580_9BILA</name>
<dbReference type="EMBL" id="UYRT01083324">
    <property type="protein sequence ID" value="VDN27288.1"/>
    <property type="molecule type" value="Genomic_DNA"/>
</dbReference>
<proteinExistence type="predicted"/>
<evidence type="ECO:0000313" key="2">
    <source>
        <dbReference type="EMBL" id="VDN27288.1"/>
    </source>
</evidence>
<reference evidence="2 3" key="2">
    <citation type="submission" date="2018-11" db="EMBL/GenBank/DDBJ databases">
        <authorList>
            <consortium name="Pathogen Informatics"/>
        </authorList>
    </citation>
    <scope>NUCLEOTIDE SEQUENCE [LARGE SCALE GENOMIC DNA]</scope>
</reference>
<dbReference type="AlphaFoldDB" id="A0A183E580"/>
<gene>
    <name evidence="2" type="ORF">GPUH_LOCUS16123</name>
</gene>
<dbReference type="WBParaSite" id="GPUH_0001614301-mRNA-1">
    <property type="protein sequence ID" value="GPUH_0001614301-mRNA-1"/>
    <property type="gene ID" value="GPUH_0001614301"/>
</dbReference>
<sequence length="188" mass="20900">MEADLLDWVFSITLQTKRPNPGQVPMKTKEMGSAGGGQATPNLRTLKQSEYKPQTAKTDLENAAGFSSSASHQDVVGQLEALSVYDFDNVVNCAALKEFQEDVDWYENVFFENFFGLKNNASNSENTSSEEKSTVMTDRKKKIEGENSRPKRVKMQHIEQDLSPGNATFLQSVLGHPEGVSNINVQHQ</sequence>
<dbReference type="Proteomes" id="UP000271098">
    <property type="component" value="Unassembled WGS sequence"/>
</dbReference>
<evidence type="ECO:0000313" key="3">
    <source>
        <dbReference type="Proteomes" id="UP000271098"/>
    </source>
</evidence>
<feature type="compositionally biased region" description="Basic and acidic residues" evidence="1">
    <location>
        <begin position="129"/>
        <end position="149"/>
    </location>
</feature>
<feature type="region of interest" description="Disordered" evidence="1">
    <location>
        <begin position="120"/>
        <end position="152"/>
    </location>
</feature>
<keyword evidence="3" id="KW-1185">Reference proteome</keyword>
<accession>A0A183E580</accession>
<protein>
    <submittedName>
        <fullName evidence="4">AGC-kinase C-terminal domain-containing protein</fullName>
    </submittedName>
</protein>
<reference evidence="4" key="1">
    <citation type="submission" date="2016-06" db="UniProtKB">
        <authorList>
            <consortium name="WormBaseParasite"/>
        </authorList>
    </citation>
    <scope>IDENTIFICATION</scope>
</reference>
<evidence type="ECO:0000256" key="1">
    <source>
        <dbReference type="SAM" id="MobiDB-lite"/>
    </source>
</evidence>
<evidence type="ECO:0000313" key="4">
    <source>
        <dbReference type="WBParaSite" id="GPUH_0001614301-mRNA-1"/>
    </source>
</evidence>